<gene>
    <name evidence="10" type="ORF">CEUTPL_LOCUS1931</name>
</gene>
<evidence type="ECO:0000259" key="9">
    <source>
        <dbReference type="PROSITE" id="PS50089"/>
    </source>
</evidence>
<organism evidence="10 11">
    <name type="scientific">Ceutorhynchus assimilis</name>
    <name type="common">cabbage seed weevil</name>
    <dbReference type="NCBI Taxonomy" id="467358"/>
    <lineage>
        <taxon>Eukaryota</taxon>
        <taxon>Metazoa</taxon>
        <taxon>Ecdysozoa</taxon>
        <taxon>Arthropoda</taxon>
        <taxon>Hexapoda</taxon>
        <taxon>Insecta</taxon>
        <taxon>Pterygota</taxon>
        <taxon>Neoptera</taxon>
        <taxon>Endopterygota</taxon>
        <taxon>Coleoptera</taxon>
        <taxon>Polyphaga</taxon>
        <taxon>Cucujiformia</taxon>
        <taxon>Curculionidae</taxon>
        <taxon>Ceutorhynchinae</taxon>
        <taxon>Ceutorhynchus</taxon>
    </lineage>
</organism>
<dbReference type="SUPFAM" id="SSF57889">
    <property type="entry name" value="Cysteine-rich domain"/>
    <property type="match status" value="1"/>
</dbReference>
<dbReference type="PROSITE" id="PS50089">
    <property type="entry name" value="ZF_RING_2"/>
    <property type="match status" value="1"/>
</dbReference>
<comment type="similarity">
    <text evidence="5">Belongs to the DEF8 family.</text>
</comment>
<evidence type="ECO:0000256" key="7">
    <source>
        <dbReference type="SAM" id="MobiDB-lite"/>
    </source>
</evidence>
<dbReference type="InterPro" id="IPR002219">
    <property type="entry name" value="PKC_DAG/PE"/>
</dbReference>
<evidence type="ECO:0000256" key="1">
    <source>
        <dbReference type="ARBA" id="ARBA00022723"/>
    </source>
</evidence>
<evidence type="ECO:0000313" key="11">
    <source>
        <dbReference type="Proteomes" id="UP001152799"/>
    </source>
</evidence>
<evidence type="ECO:0000256" key="6">
    <source>
        <dbReference type="PROSITE-ProRule" id="PRU00175"/>
    </source>
</evidence>
<dbReference type="InterPro" id="IPR047983">
    <property type="entry name" value="DEF8_C1"/>
</dbReference>
<evidence type="ECO:0000256" key="5">
    <source>
        <dbReference type="ARBA" id="ARBA00029450"/>
    </source>
</evidence>
<keyword evidence="1" id="KW-0479">Metal-binding</keyword>
<evidence type="ECO:0000256" key="4">
    <source>
        <dbReference type="ARBA" id="ARBA00022833"/>
    </source>
</evidence>
<feature type="domain" description="Phorbol-ester/DAG-type" evidence="8">
    <location>
        <begin position="348"/>
        <end position="411"/>
    </location>
</feature>
<evidence type="ECO:0000256" key="3">
    <source>
        <dbReference type="ARBA" id="ARBA00022771"/>
    </source>
</evidence>
<dbReference type="InterPro" id="IPR046349">
    <property type="entry name" value="C1-like_sf"/>
</dbReference>
<keyword evidence="2" id="KW-0677">Repeat</keyword>
<feature type="compositionally biased region" description="Basic and acidic residues" evidence="7">
    <location>
        <begin position="1"/>
        <end position="11"/>
    </location>
</feature>
<dbReference type="AlphaFoldDB" id="A0A9P0DG41"/>
<reference evidence="10" key="1">
    <citation type="submission" date="2022-01" db="EMBL/GenBank/DDBJ databases">
        <authorList>
            <person name="King R."/>
        </authorList>
    </citation>
    <scope>NUCLEOTIDE SEQUENCE</scope>
</reference>
<evidence type="ECO:0000256" key="2">
    <source>
        <dbReference type="ARBA" id="ARBA00022737"/>
    </source>
</evidence>
<dbReference type="InterPro" id="IPR051366">
    <property type="entry name" value="DEF8"/>
</dbReference>
<accession>A0A9P0DG41</accession>
<dbReference type="OrthoDB" id="1918044at2759"/>
<evidence type="ECO:0008006" key="12">
    <source>
        <dbReference type="Google" id="ProtNLM"/>
    </source>
</evidence>
<dbReference type="Pfam" id="PF13901">
    <property type="entry name" value="RH_dom"/>
    <property type="match status" value="1"/>
</dbReference>
<sequence>MSNNKNKDDNNRPITSSPASTVSGKTSVSEDVDQSLPNNLVCEELQLAINKEASENDLTQAINRCKELILENFECSIERKWLVRHLIELRLRKQEHREAMADPQHPGNKSSGVSNRTIKGHHLKLQPLLKTATHPYCDHCTGTIWSVVQAWYMCDDCGYCCHYKCMSSIVRECAHVVACERGQYELRICPEIGMAEQKYLCAECGTQLVLNKEWSDIRRCDYNGLYYCSACHWNSSAIIPARVIHNWDLDPRSVSQSSLQILKVTADRPLINLEKLNPQLFTRIQELNLVKRLRKELQGIRKYLLVCRRANEEHLIWKCDRPHLIENLDMYSLQDLVDTHSGDLPSKLHNFVDIYTKHIKVDCEVCKGRGHICEVCKNEEVLFPFVISAFVCQNCKAVFHKSCMERKNNECPRCLRIRKRFESELESINDEDK</sequence>
<feature type="domain" description="Phorbol-ester/DAG-type" evidence="8">
    <location>
        <begin position="120"/>
        <end position="173"/>
    </location>
</feature>
<evidence type="ECO:0000259" key="8">
    <source>
        <dbReference type="PROSITE" id="PS50081"/>
    </source>
</evidence>
<dbReference type="CDD" id="cd00029">
    <property type="entry name" value="C1"/>
    <property type="match status" value="1"/>
</dbReference>
<feature type="domain" description="RING-type" evidence="9">
    <location>
        <begin position="373"/>
        <end position="414"/>
    </location>
</feature>
<dbReference type="SMART" id="SM00109">
    <property type="entry name" value="C1"/>
    <property type="match status" value="2"/>
</dbReference>
<feature type="compositionally biased region" description="Polar residues" evidence="7">
    <location>
        <begin position="12"/>
        <end position="29"/>
    </location>
</feature>
<dbReference type="InterPro" id="IPR025258">
    <property type="entry name" value="RH_dom"/>
</dbReference>
<keyword evidence="4" id="KW-0862">Zinc</keyword>
<keyword evidence="11" id="KW-1185">Reference proteome</keyword>
<dbReference type="SMART" id="SM01175">
    <property type="entry name" value="DUF4206"/>
    <property type="match status" value="1"/>
</dbReference>
<name>A0A9P0DG41_9CUCU</name>
<dbReference type="PANTHER" id="PTHR12326:SF3">
    <property type="entry name" value="DIFFERENTIALLY EXPRESSED IN FDCP 8 HOMOLOG"/>
    <property type="match status" value="1"/>
</dbReference>
<dbReference type="CDD" id="cd20819">
    <property type="entry name" value="C1_DEF8"/>
    <property type="match status" value="1"/>
</dbReference>
<evidence type="ECO:0000313" key="10">
    <source>
        <dbReference type="EMBL" id="CAH1122894.1"/>
    </source>
</evidence>
<dbReference type="EMBL" id="OU892286">
    <property type="protein sequence ID" value="CAH1122894.1"/>
    <property type="molecule type" value="Genomic_DNA"/>
</dbReference>
<dbReference type="InterPro" id="IPR001841">
    <property type="entry name" value="Znf_RING"/>
</dbReference>
<dbReference type="Pfam" id="PF00130">
    <property type="entry name" value="C1_1"/>
    <property type="match status" value="1"/>
</dbReference>
<feature type="region of interest" description="Disordered" evidence="7">
    <location>
        <begin position="1"/>
        <end position="32"/>
    </location>
</feature>
<dbReference type="PROSITE" id="PS50081">
    <property type="entry name" value="ZF_DAG_PE_2"/>
    <property type="match status" value="2"/>
</dbReference>
<dbReference type="GO" id="GO:0008270">
    <property type="term" value="F:zinc ion binding"/>
    <property type="evidence" value="ECO:0007669"/>
    <property type="project" value="UniProtKB-KW"/>
</dbReference>
<keyword evidence="3 6" id="KW-0863">Zinc-finger</keyword>
<proteinExistence type="inferred from homology"/>
<dbReference type="PANTHER" id="PTHR12326">
    <property type="entry name" value="PLECKSTRIN HOMOLOGY DOMAIN CONTAINING PROTEIN"/>
    <property type="match status" value="1"/>
</dbReference>
<dbReference type="Proteomes" id="UP001152799">
    <property type="component" value="Chromosome 10"/>
</dbReference>
<dbReference type="Gene3D" id="3.30.60.20">
    <property type="match status" value="1"/>
</dbReference>
<protein>
    <recommendedName>
        <fullName evidence="12">Differentially expressed in FDCP 8 homolog</fullName>
    </recommendedName>
</protein>